<dbReference type="Proteomes" id="UP000297951">
    <property type="component" value="Unassembled WGS sequence"/>
</dbReference>
<dbReference type="RefSeq" id="WP_135013997.1">
    <property type="nucleotide sequence ID" value="NZ_JADGLK010000075.1"/>
</dbReference>
<organism evidence="1 2">
    <name type="scientific">Rothia nasimurium</name>
    <dbReference type="NCBI Taxonomy" id="85336"/>
    <lineage>
        <taxon>Bacteria</taxon>
        <taxon>Bacillati</taxon>
        <taxon>Actinomycetota</taxon>
        <taxon>Actinomycetes</taxon>
        <taxon>Micrococcales</taxon>
        <taxon>Micrococcaceae</taxon>
        <taxon>Rothia</taxon>
    </lineage>
</organism>
<dbReference type="AlphaFoldDB" id="A0A4Y9F2L5"/>
<sequence length="464" mass="49995">MNQFRGVKPTGNLGAVARKEVEDLLSNELKPYPDKGEVSQMIQTQAPAPDLSGYATIEQVNSLDPLPTGGSNGQILARVGRNDAEWVNAPDTGIAAITSVGTNTVRVTLSNGQVSDIPITLDNLLTKTALATLTGYWEVISEEEPEEISVRLPDGKTVPVKWTRPLTKSVPVFPEPPVYDDYAGTVLVAPLVGVSYRVVGGDEVTPGQWVKVTGATLPVDVTVEAVAAEGYELLATPRWVHTFPDPEQSQVFFSDSFDRADGQLAGAESDSALGGITQTWQTIGDVRGDDAKKTKRNRLVQVRGNALELLPSATIGADSYGWYCAVVPQMPENWRLEFDLTKFESVTHGATPQIIFNGIASGAISFTLYQLSVNSQPRLEVRLPGDSTTHRLADGLPLGRYVLERFGRTVRAETPTGVRSISIPEEVDIGVNTAPNLYFRNTTIATNGAASFAVDNVKITKLGF</sequence>
<dbReference type="EMBL" id="SPQC01000075">
    <property type="protein sequence ID" value="TFU19691.1"/>
    <property type="molecule type" value="Genomic_DNA"/>
</dbReference>
<evidence type="ECO:0000313" key="1">
    <source>
        <dbReference type="EMBL" id="TFU19691.1"/>
    </source>
</evidence>
<accession>A0A4Y9F2L5</accession>
<comment type="caution">
    <text evidence="1">The sequence shown here is derived from an EMBL/GenBank/DDBJ whole genome shotgun (WGS) entry which is preliminary data.</text>
</comment>
<evidence type="ECO:0000313" key="2">
    <source>
        <dbReference type="Proteomes" id="UP000297951"/>
    </source>
</evidence>
<dbReference type="OrthoDB" id="8611574at2"/>
<name>A0A4Y9F2L5_9MICC</name>
<reference evidence="1 2" key="1">
    <citation type="submission" date="2019-03" db="EMBL/GenBank/DDBJ databases">
        <title>Diversity of the mouse oral microbiome.</title>
        <authorList>
            <person name="Joseph S."/>
            <person name="Aduse-Opoku J."/>
            <person name="Curtis M."/>
            <person name="Wade W."/>
            <person name="Hashim A."/>
        </authorList>
    </citation>
    <scope>NUCLEOTIDE SEQUENCE [LARGE SCALE GENOMIC DNA]</scope>
    <source>
        <strain evidence="2">irhom_31</strain>
    </source>
</reference>
<proteinExistence type="predicted"/>
<gene>
    <name evidence="1" type="ORF">E4U03_12230</name>
</gene>
<protein>
    <submittedName>
        <fullName evidence="1">Uncharacterized protein</fullName>
    </submittedName>
</protein>